<dbReference type="Gene3D" id="1.10.3720.10">
    <property type="entry name" value="MetI-like"/>
    <property type="match status" value="1"/>
</dbReference>
<evidence type="ECO:0000256" key="8">
    <source>
        <dbReference type="RuleBase" id="RU363032"/>
    </source>
</evidence>
<evidence type="ECO:0000256" key="5">
    <source>
        <dbReference type="ARBA" id="ARBA00022692"/>
    </source>
</evidence>
<dbReference type="Proteomes" id="UP000307874">
    <property type="component" value="Unassembled WGS sequence"/>
</dbReference>
<dbReference type="SUPFAM" id="SSF161098">
    <property type="entry name" value="MetI-like"/>
    <property type="match status" value="1"/>
</dbReference>
<keyword evidence="5 8" id="KW-0812">Transmembrane</keyword>
<feature type="transmembrane region" description="Helical" evidence="8">
    <location>
        <begin position="12"/>
        <end position="33"/>
    </location>
</feature>
<reference evidence="10 11" key="1">
    <citation type="submission" date="2019-05" db="EMBL/GenBank/DDBJ databases">
        <authorList>
            <person name="Lee S.D."/>
        </authorList>
    </citation>
    <scope>NUCLEOTIDE SEQUENCE [LARGE SCALE GENOMIC DNA]</scope>
    <source>
        <strain evidence="10 11">GH2-6</strain>
    </source>
</reference>
<feature type="transmembrane region" description="Helical" evidence="8">
    <location>
        <begin position="150"/>
        <end position="169"/>
    </location>
</feature>
<dbReference type="InterPro" id="IPR035906">
    <property type="entry name" value="MetI-like_sf"/>
</dbReference>
<dbReference type="InterPro" id="IPR000515">
    <property type="entry name" value="MetI-like"/>
</dbReference>
<keyword evidence="4" id="KW-1003">Cell membrane</keyword>
<dbReference type="EMBL" id="VCLB01000003">
    <property type="protein sequence ID" value="TNB48532.1"/>
    <property type="molecule type" value="Genomic_DNA"/>
</dbReference>
<feature type="transmembrane region" description="Helical" evidence="8">
    <location>
        <begin position="108"/>
        <end position="130"/>
    </location>
</feature>
<reference evidence="10 11" key="2">
    <citation type="submission" date="2019-06" db="EMBL/GenBank/DDBJ databases">
        <title>Martelella lutilitoris sp. nov., isolated from a tidal mudflat.</title>
        <authorList>
            <person name="Kim Y.-J."/>
        </authorList>
    </citation>
    <scope>NUCLEOTIDE SEQUENCE [LARGE SCALE GENOMIC DNA]</scope>
    <source>
        <strain evidence="10 11">GH2-6</strain>
    </source>
</reference>
<keyword evidence="3 8" id="KW-0813">Transport</keyword>
<evidence type="ECO:0000256" key="2">
    <source>
        <dbReference type="ARBA" id="ARBA00007069"/>
    </source>
</evidence>
<dbReference type="PROSITE" id="PS50928">
    <property type="entry name" value="ABC_TM1"/>
    <property type="match status" value="1"/>
</dbReference>
<sequence length="291" mass="31706">MRKGAFFGLLPAWLVMALTLVVPIGIVIAVSLAERGAYGGFEWGFSFEAYRQILFTEGWSGELEFDPKYLIIIGRTVLLAVATMLICMVIALPVAYVISLCRPKTKTLLLYLVTLPFWVSMIVRVYAWQIILGNNGIIEKAWQLFGGGDIGTLLFTPGAMLTGMVYSYIPLMVLPVYATVEKLDGALLEASHDLYANRWVTLRRIILPLSWPGLAAGAILVFVPALGTVLEPMILGGGKQMMMGTLIQTQFGGGRNWPFGSAVAVVLMAMAAIVLTINAQRARKNAMKGLS</sequence>
<evidence type="ECO:0000256" key="3">
    <source>
        <dbReference type="ARBA" id="ARBA00022448"/>
    </source>
</evidence>
<proteinExistence type="inferred from homology"/>
<dbReference type="AlphaFoldDB" id="A0A5C4JTG0"/>
<evidence type="ECO:0000256" key="7">
    <source>
        <dbReference type="ARBA" id="ARBA00023136"/>
    </source>
</evidence>
<keyword evidence="7 8" id="KW-0472">Membrane</keyword>
<dbReference type="PANTHER" id="PTHR42929:SF1">
    <property type="entry name" value="INNER MEMBRANE ABC TRANSPORTER PERMEASE PROTEIN YDCU-RELATED"/>
    <property type="match status" value="1"/>
</dbReference>
<feature type="transmembrane region" description="Helical" evidence="8">
    <location>
        <begin position="257"/>
        <end position="278"/>
    </location>
</feature>
<keyword evidence="11" id="KW-1185">Reference proteome</keyword>
<organism evidence="10 11">
    <name type="scientific">Martelella lutilitoris</name>
    <dbReference type="NCBI Taxonomy" id="2583532"/>
    <lineage>
        <taxon>Bacteria</taxon>
        <taxon>Pseudomonadati</taxon>
        <taxon>Pseudomonadota</taxon>
        <taxon>Alphaproteobacteria</taxon>
        <taxon>Hyphomicrobiales</taxon>
        <taxon>Aurantimonadaceae</taxon>
        <taxon>Martelella</taxon>
    </lineage>
</organism>
<name>A0A5C4JTG0_9HYPH</name>
<feature type="transmembrane region" description="Helical" evidence="8">
    <location>
        <begin position="213"/>
        <end position="237"/>
    </location>
</feature>
<evidence type="ECO:0000313" key="10">
    <source>
        <dbReference type="EMBL" id="TNB48532.1"/>
    </source>
</evidence>
<dbReference type="RefSeq" id="WP_138747440.1">
    <property type="nucleotide sequence ID" value="NZ_VCLB01000003.1"/>
</dbReference>
<dbReference type="Pfam" id="PF00528">
    <property type="entry name" value="BPD_transp_1"/>
    <property type="match status" value="1"/>
</dbReference>
<evidence type="ECO:0000256" key="6">
    <source>
        <dbReference type="ARBA" id="ARBA00022989"/>
    </source>
</evidence>
<dbReference type="OrthoDB" id="9807047at2"/>
<protein>
    <submittedName>
        <fullName evidence="10">ABC transporter permease</fullName>
    </submittedName>
</protein>
<feature type="domain" description="ABC transmembrane type-1" evidence="9">
    <location>
        <begin position="73"/>
        <end position="278"/>
    </location>
</feature>
<accession>A0A5C4JTG0</accession>
<gene>
    <name evidence="10" type="ORF">FF124_05185</name>
</gene>
<evidence type="ECO:0000313" key="11">
    <source>
        <dbReference type="Proteomes" id="UP000307874"/>
    </source>
</evidence>
<dbReference type="GO" id="GO:0055085">
    <property type="term" value="P:transmembrane transport"/>
    <property type="evidence" value="ECO:0007669"/>
    <property type="project" value="InterPro"/>
</dbReference>
<evidence type="ECO:0000259" key="9">
    <source>
        <dbReference type="PROSITE" id="PS50928"/>
    </source>
</evidence>
<dbReference type="PANTHER" id="PTHR42929">
    <property type="entry name" value="INNER MEMBRANE ABC TRANSPORTER PERMEASE PROTEIN YDCU-RELATED-RELATED"/>
    <property type="match status" value="1"/>
</dbReference>
<evidence type="ECO:0000256" key="1">
    <source>
        <dbReference type="ARBA" id="ARBA00004651"/>
    </source>
</evidence>
<keyword evidence="6 8" id="KW-1133">Transmembrane helix</keyword>
<dbReference type="CDD" id="cd06261">
    <property type="entry name" value="TM_PBP2"/>
    <property type="match status" value="1"/>
</dbReference>
<evidence type="ECO:0000256" key="4">
    <source>
        <dbReference type="ARBA" id="ARBA00022475"/>
    </source>
</evidence>
<comment type="caution">
    <text evidence="10">The sequence shown here is derived from an EMBL/GenBank/DDBJ whole genome shotgun (WGS) entry which is preliminary data.</text>
</comment>
<comment type="subcellular location">
    <subcellularLocation>
        <location evidence="1 8">Cell membrane</location>
        <topology evidence="1 8">Multi-pass membrane protein</topology>
    </subcellularLocation>
</comment>
<dbReference type="GO" id="GO:0005886">
    <property type="term" value="C:plasma membrane"/>
    <property type="evidence" value="ECO:0007669"/>
    <property type="project" value="UniProtKB-SubCell"/>
</dbReference>
<comment type="similarity">
    <text evidence="2">Belongs to the binding-protein-dependent transport system permease family. CysTW subfamily.</text>
</comment>
<feature type="transmembrane region" description="Helical" evidence="8">
    <location>
        <begin position="69"/>
        <end position="96"/>
    </location>
</feature>